<gene>
    <name evidence="2" type="ORF">LTR09_009717</name>
</gene>
<dbReference type="Proteomes" id="UP001271007">
    <property type="component" value="Unassembled WGS sequence"/>
</dbReference>
<dbReference type="NCBIfam" id="NF040572">
    <property type="entry name" value="heme_bind_FMP"/>
    <property type="match status" value="1"/>
</dbReference>
<evidence type="ECO:0000313" key="2">
    <source>
        <dbReference type="EMBL" id="KAK3049063.1"/>
    </source>
</evidence>
<name>A0AAJ0DFS9_9PEZI</name>
<feature type="compositionally biased region" description="Basic and acidic residues" evidence="1">
    <location>
        <begin position="48"/>
        <end position="64"/>
    </location>
</feature>
<feature type="compositionally biased region" description="Pro residues" evidence="1">
    <location>
        <begin position="89"/>
        <end position="98"/>
    </location>
</feature>
<dbReference type="EMBL" id="JAWDJX010000043">
    <property type="protein sequence ID" value="KAK3049063.1"/>
    <property type="molecule type" value="Genomic_DNA"/>
</dbReference>
<reference evidence="2" key="1">
    <citation type="submission" date="2023-04" db="EMBL/GenBank/DDBJ databases">
        <title>Black Yeasts Isolated from many extreme environments.</title>
        <authorList>
            <person name="Coleine C."/>
            <person name="Stajich J.E."/>
            <person name="Selbmann L."/>
        </authorList>
    </citation>
    <scope>NUCLEOTIDE SEQUENCE</scope>
    <source>
        <strain evidence="2">CCFEE 5312</strain>
    </source>
</reference>
<dbReference type="AlphaFoldDB" id="A0AAJ0DFS9"/>
<proteinExistence type="predicted"/>
<keyword evidence="3" id="KW-1185">Reference proteome</keyword>
<comment type="caution">
    <text evidence="2">The sequence shown here is derived from an EMBL/GenBank/DDBJ whole genome shotgun (WGS) entry which is preliminary data.</text>
</comment>
<accession>A0AAJ0DFS9</accession>
<evidence type="ECO:0000313" key="3">
    <source>
        <dbReference type="Proteomes" id="UP001271007"/>
    </source>
</evidence>
<organism evidence="2 3">
    <name type="scientific">Extremus antarcticus</name>
    <dbReference type="NCBI Taxonomy" id="702011"/>
    <lineage>
        <taxon>Eukaryota</taxon>
        <taxon>Fungi</taxon>
        <taxon>Dikarya</taxon>
        <taxon>Ascomycota</taxon>
        <taxon>Pezizomycotina</taxon>
        <taxon>Dothideomycetes</taxon>
        <taxon>Dothideomycetidae</taxon>
        <taxon>Mycosphaerellales</taxon>
        <taxon>Extremaceae</taxon>
        <taxon>Extremus</taxon>
    </lineage>
</organism>
<protein>
    <submittedName>
        <fullName evidence="2">Uncharacterized protein</fullName>
    </submittedName>
</protein>
<dbReference type="InterPro" id="IPR047975">
    <property type="entry name" value="Heme_bind_FMP"/>
</dbReference>
<feature type="region of interest" description="Disordered" evidence="1">
    <location>
        <begin position="38"/>
        <end position="106"/>
    </location>
</feature>
<sequence length="519" mass="55597">MASQIIGDGNVVPPLNITAPAPLIDLRGFRWTTVDEEVNGAQVDQEAEEKSSSRDISEHHERRSQQPLVRAAASSFQRPPFFPGSGGPPGFPGPPRPPGEADTDAPTLQEDATTTQLTEQLGLVHGLPPPALPLFPLTQFQGAYAGNGFNTIFRPRPKVDSTRFPITPNTGGFPDDNTLELNLTTEQLTFGETIGEIPNRGLSLNDQPDITLGGFPYLQTIQDVTNTDTGKGDRPNPKGIHFEPGMWLNVPDSGSPANKASISRMACIPHGTTINAQGLAPTKVQTTTRGGREGPPSFDVPDNILDITPFPIGQPSNKILFPSLQVKNKDSPRIPQNLDKFNQAGTITDDIIKNPNLVLKNAIQGQTITETIAFEVSTGPPAPKASMNGGGTANISFLAGTQSPITTQAPSTNDKPNAHAAFMTSKFWIETVAYQVNVPRLTTRDTILLKPKMPNNTAPTPVFAITPPARLPSPPKTITVPGVQIQYSQTVNLNFATLAWPHVSVATLVPTGPQPFKMT</sequence>
<evidence type="ECO:0000256" key="1">
    <source>
        <dbReference type="SAM" id="MobiDB-lite"/>
    </source>
</evidence>